<feature type="binding site" evidence="4">
    <location>
        <position position="337"/>
    </location>
    <ligand>
        <name>S-adenosyl-L-methionine</name>
        <dbReference type="ChEBI" id="CHEBI:59789"/>
    </ligand>
</feature>
<dbReference type="SUPFAM" id="SSF50249">
    <property type="entry name" value="Nucleic acid-binding proteins"/>
    <property type="match status" value="1"/>
</dbReference>
<organism evidence="7 8">
    <name type="scientific">Acidiluteibacter ferrifornacis</name>
    <dbReference type="NCBI Taxonomy" id="2692424"/>
    <lineage>
        <taxon>Bacteria</taxon>
        <taxon>Pseudomonadati</taxon>
        <taxon>Bacteroidota</taxon>
        <taxon>Flavobacteriia</taxon>
        <taxon>Flavobacteriales</taxon>
        <taxon>Cryomorphaceae</taxon>
        <taxon>Acidiluteibacter</taxon>
    </lineage>
</organism>
<reference evidence="7 8" key="1">
    <citation type="submission" date="2019-12" db="EMBL/GenBank/DDBJ databases">
        <authorList>
            <person name="Zhao J."/>
        </authorList>
    </citation>
    <scope>NUCLEOTIDE SEQUENCE [LARGE SCALE GENOMIC DNA]</scope>
    <source>
        <strain evidence="7 8">S-15</strain>
    </source>
</reference>
<evidence type="ECO:0000256" key="2">
    <source>
        <dbReference type="ARBA" id="ARBA00022679"/>
    </source>
</evidence>
<dbReference type="InterPro" id="IPR029063">
    <property type="entry name" value="SAM-dependent_MTases_sf"/>
</dbReference>
<feature type="binding site" evidence="4">
    <location>
        <position position="308"/>
    </location>
    <ligand>
        <name>S-adenosyl-L-methionine</name>
        <dbReference type="ChEBI" id="CHEBI:59789"/>
    </ligand>
</feature>
<proteinExistence type="inferred from homology"/>
<gene>
    <name evidence="7" type="primary">rlmD</name>
    <name evidence="7" type="ORF">GQN54_07585</name>
</gene>
<dbReference type="InterPro" id="IPR010280">
    <property type="entry name" value="U5_MeTrfase_fam"/>
</dbReference>
<sequence length="476" mass="54202">MGRRIRKRIPIMENVTVLDAVAEGKTLAKVDDLVIFLNNAVPGDVVDIQVYKKKRNYVEGKAIKFHKYSDKRVEPFCEHFGVCGGCKWQFLSYEDQLGYKAKQVKDNLERLAKIELPDFEPILGAPKTTYYRNKLEYTFSNKRWFTDEEIAKEDDLDQDGLGFHVPGRFDKVLDINHCYLQADPSNQIRLAVRAYAKANNLSFFDIRDQHGLLRNLIIRTASTGELMVIVVFYQEEKDKRIGLLQHLADKFPQITSLLYVINGKANDTIGDQEVITFKGNDHMLEAMTDFQDPTKKIQFKVGPKSFYQTNSEQAENLYQITAKFANIQPNQTVYDLYTGTGTIANYIAKSAKKVVGVEYVPEAIEDAKHNSELNGIQNTSFFAGDMKDVLTADFVEENGKADVIITDPPRAGMHPAVIERMLEMNAERIVYVSCNPATQARDLQALDANYKVIKVQAVDMFPHTHHIENVVLLERK</sequence>
<dbReference type="InterPro" id="IPR002792">
    <property type="entry name" value="TRAM_dom"/>
</dbReference>
<dbReference type="Gene3D" id="2.40.50.140">
    <property type="entry name" value="Nucleic acid-binding proteins"/>
    <property type="match status" value="1"/>
</dbReference>
<evidence type="ECO:0000256" key="5">
    <source>
        <dbReference type="PROSITE-ProRule" id="PRU10015"/>
    </source>
</evidence>
<feature type="active site" evidence="5">
    <location>
        <position position="434"/>
    </location>
</feature>
<feature type="binding site" evidence="4">
    <location>
        <position position="358"/>
    </location>
    <ligand>
        <name>S-adenosyl-L-methionine</name>
        <dbReference type="ChEBI" id="CHEBI:59789"/>
    </ligand>
</feature>
<evidence type="ECO:0000313" key="7">
    <source>
        <dbReference type="EMBL" id="NBG65978.1"/>
    </source>
</evidence>
<evidence type="ECO:0000256" key="3">
    <source>
        <dbReference type="ARBA" id="ARBA00022691"/>
    </source>
</evidence>
<evidence type="ECO:0000313" key="8">
    <source>
        <dbReference type="Proteomes" id="UP000470771"/>
    </source>
</evidence>
<keyword evidence="8" id="KW-1185">Reference proteome</keyword>
<evidence type="ECO:0000256" key="4">
    <source>
        <dbReference type="PROSITE-ProRule" id="PRU01024"/>
    </source>
</evidence>
<dbReference type="GO" id="GO:0070475">
    <property type="term" value="P:rRNA base methylation"/>
    <property type="evidence" value="ECO:0007669"/>
    <property type="project" value="TreeGrafter"/>
</dbReference>
<dbReference type="InterPro" id="IPR030391">
    <property type="entry name" value="MeTrfase_TrmA_CS"/>
</dbReference>
<dbReference type="PROSITE" id="PS01230">
    <property type="entry name" value="TRMA_1"/>
    <property type="match status" value="1"/>
</dbReference>
<dbReference type="NCBIfam" id="TIGR00479">
    <property type="entry name" value="rumA"/>
    <property type="match status" value="1"/>
</dbReference>
<comment type="caution">
    <text evidence="7">The sequence shown here is derived from an EMBL/GenBank/DDBJ whole genome shotgun (WGS) entry which is preliminary data.</text>
</comment>
<dbReference type="EMBL" id="WWNE01000006">
    <property type="protein sequence ID" value="NBG65978.1"/>
    <property type="molecule type" value="Genomic_DNA"/>
</dbReference>
<dbReference type="InterPro" id="IPR030390">
    <property type="entry name" value="MeTrfase_TrmA_AS"/>
</dbReference>
<dbReference type="PROSITE" id="PS51687">
    <property type="entry name" value="SAM_MT_RNA_M5U"/>
    <property type="match status" value="1"/>
</dbReference>
<dbReference type="PANTHER" id="PTHR11061">
    <property type="entry name" value="RNA M5U METHYLTRANSFERASE"/>
    <property type="match status" value="1"/>
</dbReference>
<dbReference type="EC" id="2.1.1.190" evidence="7"/>
<dbReference type="Proteomes" id="UP000470771">
    <property type="component" value="Unassembled WGS sequence"/>
</dbReference>
<feature type="domain" description="TRAM" evidence="6">
    <location>
        <begin position="1"/>
        <end position="64"/>
    </location>
</feature>
<keyword evidence="2 4" id="KW-0808">Transferase</keyword>
<dbReference type="AlphaFoldDB" id="A0A6N9NH34"/>
<dbReference type="RefSeq" id="WP_160632928.1">
    <property type="nucleotide sequence ID" value="NZ_WWNE01000006.1"/>
</dbReference>
<dbReference type="PROSITE" id="PS50926">
    <property type="entry name" value="TRAM"/>
    <property type="match status" value="1"/>
</dbReference>
<keyword evidence="3 4" id="KW-0949">S-adenosyl-L-methionine</keyword>
<evidence type="ECO:0000256" key="1">
    <source>
        <dbReference type="ARBA" id="ARBA00022603"/>
    </source>
</evidence>
<feature type="binding site" evidence="4">
    <location>
        <position position="407"/>
    </location>
    <ligand>
        <name>S-adenosyl-L-methionine</name>
        <dbReference type="ChEBI" id="CHEBI:59789"/>
    </ligand>
</feature>
<comment type="similarity">
    <text evidence="4">Belongs to the class I-like SAM-binding methyltransferase superfamily. RNA M5U methyltransferase family.</text>
</comment>
<dbReference type="Pfam" id="PF05958">
    <property type="entry name" value="tRNA_U5-meth_tr"/>
    <property type="match status" value="1"/>
</dbReference>
<dbReference type="Gene3D" id="3.40.50.150">
    <property type="entry name" value="Vaccinia Virus protein VP39"/>
    <property type="match status" value="1"/>
</dbReference>
<accession>A0A6N9NH34</accession>
<evidence type="ECO:0000259" key="6">
    <source>
        <dbReference type="PROSITE" id="PS50926"/>
    </source>
</evidence>
<dbReference type="FunFam" id="3.40.50.150:FF:000009">
    <property type="entry name" value="23S rRNA (Uracil(1939)-C(5))-methyltransferase RlmD"/>
    <property type="match status" value="1"/>
</dbReference>
<dbReference type="Gene3D" id="2.40.50.1070">
    <property type="match status" value="1"/>
</dbReference>
<protein>
    <submittedName>
        <fullName evidence="7">23S rRNA (Uracil(1939)-C(5))-methyltransferase RlmD</fullName>
        <ecNumber evidence="7">2.1.1.190</ecNumber>
    </submittedName>
</protein>
<name>A0A6N9NH34_9FLAO</name>
<dbReference type="GO" id="GO:0070041">
    <property type="term" value="F:rRNA (uridine-C5-)-methyltransferase activity"/>
    <property type="evidence" value="ECO:0007669"/>
    <property type="project" value="TreeGrafter"/>
</dbReference>
<dbReference type="Pfam" id="PF01938">
    <property type="entry name" value="TRAM"/>
    <property type="match status" value="1"/>
</dbReference>
<dbReference type="PROSITE" id="PS01231">
    <property type="entry name" value="TRMA_2"/>
    <property type="match status" value="1"/>
</dbReference>
<dbReference type="PANTHER" id="PTHR11061:SF30">
    <property type="entry name" value="TRNA (URACIL(54)-C(5))-METHYLTRANSFERASE"/>
    <property type="match status" value="1"/>
</dbReference>
<feature type="active site" description="Nucleophile" evidence="4">
    <location>
        <position position="434"/>
    </location>
</feature>
<dbReference type="CDD" id="cd02440">
    <property type="entry name" value="AdoMet_MTases"/>
    <property type="match status" value="1"/>
</dbReference>
<dbReference type="InterPro" id="IPR012340">
    <property type="entry name" value="NA-bd_OB-fold"/>
</dbReference>
<keyword evidence="1 4" id="KW-0489">Methyltransferase</keyword>
<dbReference type="SUPFAM" id="SSF53335">
    <property type="entry name" value="S-adenosyl-L-methionine-dependent methyltransferases"/>
    <property type="match status" value="1"/>
</dbReference>